<evidence type="ECO:0000256" key="1">
    <source>
        <dbReference type="ARBA" id="ARBA00022679"/>
    </source>
</evidence>
<dbReference type="InterPro" id="IPR050065">
    <property type="entry name" value="GlmU-like"/>
</dbReference>
<keyword evidence="7" id="KW-1185">Reference proteome</keyword>
<evidence type="ECO:0000256" key="3">
    <source>
        <dbReference type="ARBA" id="ARBA00022842"/>
    </source>
</evidence>
<dbReference type="Proteomes" id="UP000249605">
    <property type="component" value="Plasmid unnamed5"/>
</dbReference>
<dbReference type="InterPro" id="IPR005835">
    <property type="entry name" value="NTP_transferase_dom"/>
</dbReference>
<proteinExistence type="predicted"/>
<keyword evidence="1 6" id="KW-0808">Transferase</keyword>
<keyword evidence="2" id="KW-0548">Nucleotidyltransferase</keyword>
<dbReference type="InterPro" id="IPR025877">
    <property type="entry name" value="MobA-like_NTP_Trfase"/>
</dbReference>
<dbReference type="EMBL" id="CP029835">
    <property type="protein sequence ID" value="AWU97871.1"/>
    <property type="molecule type" value="Genomic_DNA"/>
</dbReference>
<evidence type="ECO:0000259" key="5">
    <source>
        <dbReference type="Pfam" id="PF12804"/>
    </source>
</evidence>
<dbReference type="KEGG" id="azm:DM194_26625"/>
<reference evidence="6 7" key="1">
    <citation type="submission" date="2018-06" db="EMBL/GenBank/DDBJ databases">
        <title>Complete genome sequencing of Azospirillum sp. M2T2B2.</title>
        <authorList>
            <person name="Heo J."/>
            <person name="Kim S.-J."/>
            <person name="Kwon S.-W."/>
            <person name="Anandham R."/>
        </authorList>
    </citation>
    <scope>NUCLEOTIDE SEQUENCE [LARGE SCALE GENOMIC DNA]</scope>
    <source>
        <strain evidence="6 7">M2T2B2</strain>
        <plasmid evidence="6 7">unnamed5</plasmid>
    </source>
</reference>
<dbReference type="CDD" id="cd04183">
    <property type="entry name" value="GT2_BcE_like"/>
    <property type="match status" value="2"/>
</dbReference>
<dbReference type="RefSeq" id="WP_111070666.1">
    <property type="nucleotide sequence ID" value="NZ_CP029835.1"/>
</dbReference>
<feature type="domain" description="MobA-like NTP transferase" evidence="5">
    <location>
        <begin position="22"/>
        <end position="142"/>
    </location>
</feature>
<dbReference type="PANTHER" id="PTHR43584">
    <property type="entry name" value="NUCLEOTIDYL TRANSFERASE"/>
    <property type="match status" value="1"/>
</dbReference>
<organism evidence="6 7">
    <name type="scientific">Azospirillum ramasamyi</name>
    <dbReference type="NCBI Taxonomy" id="682998"/>
    <lineage>
        <taxon>Bacteria</taxon>
        <taxon>Pseudomonadati</taxon>
        <taxon>Pseudomonadota</taxon>
        <taxon>Alphaproteobacteria</taxon>
        <taxon>Rhodospirillales</taxon>
        <taxon>Azospirillaceae</taxon>
        <taxon>Azospirillum</taxon>
    </lineage>
</organism>
<feature type="domain" description="Nucleotidyl transferase" evidence="4">
    <location>
        <begin position="262"/>
        <end position="437"/>
    </location>
</feature>
<dbReference type="GO" id="GO:0016779">
    <property type="term" value="F:nucleotidyltransferase activity"/>
    <property type="evidence" value="ECO:0007669"/>
    <property type="project" value="UniProtKB-KW"/>
</dbReference>
<name>A0A2U9SFQ4_9PROT</name>
<evidence type="ECO:0000313" key="7">
    <source>
        <dbReference type="Proteomes" id="UP000249605"/>
    </source>
</evidence>
<gene>
    <name evidence="6" type="ORF">DM194_26625</name>
</gene>
<evidence type="ECO:0000313" key="6">
    <source>
        <dbReference type="EMBL" id="AWU97871.1"/>
    </source>
</evidence>
<evidence type="ECO:0000256" key="2">
    <source>
        <dbReference type="ARBA" id="ARBA00022695"/>
    </source>
</evidence>
<dbReference type="OrthoDB" id="9788272at2"/>
<dbReference type="AlphaFoldDB" id="A0A2U9SFQ4"/>
<accession>A0A2U9SFQ4</accession>
<evidence type="ECO:0000259" key="4">
    <source>
        <dbReference type="Pfam" id="PF00483"/>
    </source>
</evidence>
<dbReference type="Pfam" id="PF00483">
    <property type="entry name" value="NTP_transferase"/>
    <property type="match status" value="1"/>
</dbReference>
<keyword evidence="6" id="KW-0614">Plasmid</keyword>
<protein>
    <submittedName>
        <fullName evidence="6">Nucleotidyl transferase</fullName>
    </submittedName>
</protein>
<dbReference type="Pfam" id="PF12804">
    <property type="entry name" value="NTP_transf_3"/>
    <property type="match status" value="1"/>
</dbReference>
<dbReference type="Gene3D" id="3.90.550.10">
    <property type="entry name" value="Spore Coat Polysaccharide Biosynthesis Protein SpsA, Chain A"/>
    <property type="match status" value="2"/>
</dbReference>
<dbReference type="PANTHER" id="PTHR43584:SF8">
    <property type="entry name" value="N-ACETYLMURAMATE ALPHA-1-PHOSPHATE URIDYLYLTRANSFERASE"/>
    <property type="match status" value="1"/>
</dbReference>
<dbReference type="SUPFAM" id="SSF53448">
    <property type="entry name" value="Nucleotide-diphospho-sugar transferases"/>
    <property type="match status" value="2"/>
</dbReference>
<dbReference type="InterPro" id="IPR029044">
    <property type="entry name" value="Nucleotide-diphossugar_trans"/>
</dbReference>
<sequence length="508" mass="56562">MNILIPLAAPDRYFSTDDFHFPKPLVEIDGRPMIEQVVEPLRGWFPDARFIFIVKEEDCRRFNLNDVLRQIAGPEAVVIPLRALTRGAVCSCLMAIEHIETDEELIVTNGDQVIEADVAAVVERFRRRRLDAAVITFDSVHPRYSYIRTGDDGLVVEAAEKRVISRHAIAGFYYFAAGRLFVEAAMDTIRHDVQIDGAFYIAPTLNELVLTGRRVGHCPVSADRYHSFYAPTLIPQYERLLQGRRLAGTADGPKRLNVLIPMAGRGSRFARVGYAKPKPFIDVAGRTMIERVLDNLAIPGARYILMGRREHFEAEPDLAAQLEARPDVVLCPVDLETEGTACTVLLARGLIDGEEPLLIANCDQLVEFDCRSYIDDAVRRGLDGSILVFRDRDRDPKWSFARLGEDGLVREVREKVAISDLATVGIYHFRTGRIFIDAAVDMIARNDRTNGEFYTCPVYNYAIAAGARIGVFEIPAGAMHGLGTPEDLERYLARGTGADEAKDGAGPP</sequence>
<keyword evidence="3" id="KW-0460">Magnesium</keyword>
<geneLocation type="plasmid" evidence="6 7">
    <name>unnamed5</name>
</geneLocation>